<comment type="cofactor">
    <cofactor evidence="2">
        <name>Zn(2+)</name>
        <dbReference type="ChEBI" id="CHEBI:29105"/>
    </cofactor>
</comment>
<sequence length="304" mass="31107">MIGHHESGTSGDATAAARHEAAAAPGAAQEPPAHALVATPAHTARATSRTGPARRDPAHPGPAVEPVDGANGAHFAFTDRWGGVSAVPYAELNLGGAVGDDPEAVRVNRARAAATLGIDPDRVVWMNQVHGREVVVVDAPWGARPVPEADAVVTTRPGLALAVLTADCTPVLLADPVAGVVAAAHAGRPGMVAGVVPAAVSAMVELGAEPGRIVARTGPAVCGRCYEVPEAMRAEVAAVEPAAHSVTSWGTPAVDVTAGVQAQLARLGVHDREQSPVCTLESTDHFSYRRERTTGRLAGYVWLD</sequence>
<comment type="function">
    <text evidence="4">Purine nucleoside enzyme that catalyzes the phosphorolysis of adenosine and inosine nucleosides, yielding D-ribose 1-phosphate and the respective free bases, adenine and hypoxanthine. Also catalyzes the phosphorolysis of S-methyl-5'-thioadenosine into adenine and S-methyl-5-thio-alpha-D-ribose 1-phosphate. Also has adenosine deaminase activity.</text>
</comment>
<dbReference type="InterPro" id="IPR003730">
    <property type="entry name" value="Cu_polyphenol_OxRdtase"/>
</dbReference>
<keyword evidence="12" id="KW-0186">Copper</keyword>
<keyword evidence="11" id="KW-0560">Oxidoreductase</keyword>
<dbReference type="FunFam" id="3.60.140.10:FF:000003">
    <property type="entry name" value="Polyphenol oxidase"/>
    <property type="match status" value="1"/>
</dbReference>
<evidence type="ECO:0000256" key="1">
    <source>
        <dbReference type="ARBA" id="ARBA00000553"/>
    </source>
</evidence>
<reference evidence="18" key="1">
    <citation type="journal article" date="2014" name="Int. J. Syst. Evol. Microbiol.">
        <title>Complete genome sequence of Corynebacterium casei LMG S-19264T (=DSM 44701T), isolated from a smear-ripened cheese.</title>
        <authorList>
            <consortium name="US DOE Joint Genome Institute (JGI-PGF)"/>
            <person name="Walter F."/>
            <person name="Albersmeier A."/>
            <person name="Kalinowski J."/>
            <person name="Ruckert C."/>
        </authorList>
    </citation>
    <scope>NUCLEOTIDE SEQUENCE</scope>
    <source>
        <strain evidence="18">JCM 5069</strain>
    </source>
</reference>
<feature type="region of interest" description="Disordered" evidence="17">
    <location>
        <begin position="1"/>
        <end position="70"/>
    </location>
</feature>
<dbReference type="PANTHER" id="PTHR30616:SF2">
    <property type="entry name" value="PURINE NUCLEOSIDE PHOSPHORYLASE LACC1"/>
    <property type="match status" value="1"/>
</dbReference>
<dbReference type="SUPFAM" id="SSF64438">
    <property type="entry name" value="CNF1/YfiH-like putative cysteine hydrolases"/>
    <property type="match status" value="1"/>
</dbReference>
<organism evidence="18 19">
    <name type="scientific">Streptomyces sulfonofaciens</name>
    <dbReference type="NCBI Taxonomy" id="68272"/>
    <lineage>
        <taxon>Bacteria</taxon>
        <taxon>Bacillati</taxon>
        <taxon>Actinomycetota</taxon>
        <taxon>Actinomycetes</taxon>
        <taxon>Kitasatosporales</taxon>
        <taxon>Streptomycetaceae</taxon>
        <taxon>Streptomyces</taxon>
    </lineage>
</organism>
<comment type="caution">
    <text evidence="18">The sequence shown here is derived from an EMBL/GenBank/DDBJ whole genome shotgun (WGS) entry which is preliminary data.</text>
</comment>
<keyword evidence="10" id="KW-0862">Zinc</keyword>
<name>A0A919FYL0_9ACTN</name>
<evidence type="ECO:0000256" key="16">
    <source>
        <dbReference type="RuleBase" id="RU361274"/>
    </source>
</evidence>
<comment type="cofactor">
    <cofactor evidence="3">
        <name>Cu(2+)</name>
        <dbReference type="ChEBI" id="CHEBI:29036"/>
    </cofactor>
</comment>
<dbReference type="CDD" id="cd16833">
    <property type="entry name" value="YfiH"/>
    <property type="match status" value="1"/>
</dbReference>
<dbReference type="EMBL" id="BNCD01000003">
    <property type="protein sequence ID" value="GHH74206.1"/>
    <property type="molecule type" value="Genomic_DNA"/>
</dbReference>
<keyword evidence="7" id="KW-0808">Transferase</keyword>
<gene>
    <name evidence="18" type="ORF">GCM10018793_14850</name>
</gene>
<dbReference type="InterPro" id="IPR038371">
    <property type="entry name" value="Cu_polyphenol_OxRdtase_sf"/>
</dbReference>
<feature type="compositionally biased region" description="Low complexity" evidence="17">
    <location>
        <begin position="22"/>
        <end position="35"/>
    </location>
</feature>
<accession>A0A919FYL0</accession>
<evidence type="ECO:0000256" key="10">
    <source>
        <dbReference type="ARBA" id="ARBA00022833"/>
    </source>
</evidence>
<dbReference type="Proteomes" id="UP000603708">
    <property type="component" value="Unassembled WGS sequence"/>
</dbReference>
<dbReference type="GO" id="GO:0017061">
    <property type="term" value="F:S-methyl-5-thioadenosine phosphorylase activity"/>
    <property type="evidence" value="ECO:0007669"/>
    <property type="project" value="UniProtKB-EC"/>
</dbReference>
<dbReference type="Pfam" id="PF02578">
    <property type="entry name" value="Cu-oxidase_4"/>
    <property type="match status" value="1"/>
</dbReference>
<dbReference type="AlphaFoldDB" id="A0A919FYL0"/>
<evidence type="ECO:0000256" key="6">
    <source>
        <dbReference type="ARBA" id="ARBA00011738"/>
    </source>
</evidence>
<dbReference type="NCBIfam" id="TIGR00726">
    <property type="entry name" value="peptidoglycan editing factor PgeF"/>
    <property type="match status" value="1"/>
</dbReference>
<evidence type="ECO:0000313" key="19">
    <source>
        <dbReference type="Proteomes" id="UP000603708"/>
    </source>
</evidence>
<dbReference type="GO" id="GO:0016491">
    <property type="term" value="F:oxidoreductase activity"/>
    <property type="evidence" value="ECO:0007669"/>
    <property type="project" value="UniProtKB-KW"/>
</dbReference>
<evidence type="ECO:0000256" key="13">
    <source>
        <dbReference type="ARBA" id="ARBA00047989"/>
    </source>
</evidence>
<comment type="catalytic activity">
    <reaction evidence="1">
        <text>inosine + phosphate = alpha-D-ribose 1-phosphate + hypoxanthine</text>
        <dbReference type="Rhea" id="RHEA:27646"/>
        <dbReference type="ChEBI" id="CHEBI:17368"/>
        <dbReference type="ChEBI" id="CHEBI:17596"/>
        <dbReference type="ChEBI" id="CHEBI:43474"/>
        <dbReference type="ChEBI" id="CHEBI:57720"/>
        <dbReference type="EC" id="2.4.2.1"/>
    </reaction>
    <physiologicalReaction direction="left-to-right" evidence="1">
        <dbReference type="Rhea" id="RHEA:27647"/>
    </physiologicalReaction>
</comment>
<keyword evidence="8" id="KW-0479">Metal-binding</keyword>
<comment type="catalytic activity">
    <reaction evidence="14">
        <text>adenosine + phosphate = alpha-D-ribose 1-phosphate + adenine</text>
        <dbReference type="Rhea" id="RHEA:27642"/>
        <dbReference type="ChEBI" id="CHEBI:16335"/>
        <dbReference type="ChEBI" id="CHEBI:16708"/>
        <dbReference type="ChEBI" id="CHEBI:43474"/>
        <dbReference type="ChEBI" id="CHEBI:57720"/>
        <dbReference type="EC" id="2.4.2.1"/>
    </reaction>
    <physiologicalReaction direction="left-to-right" evidence="14">
        <dbReference type="Rhea" id="RHEA:27643"/>
    </physiologicalReaction>
</comment>
<reference evidence="18" key="2">
    <citation type="submission" date="2020-09" db="EMBL/GenBank/DDBJ databases">
        <authorList>
            <person name="Sun Q."/>
            <person name="Ohkuma M."/>
        </authorList>
    </citation>
    <scope>NUCLEOTIDE SEQUENCE</scope>
    <source>
        <strain evidence="18">JCM 5069</strain>
    </source>
</reference>
<evidence type="ECO:0000256" key="17">
    <source>
        <dbReference type="SAM" id="MobiDB-lite"/>
    </source>
</evidence>
<keyword evidence="9" id="KW-0378">Hydrolase</keyword>
<proteinExistence type="inferred from homology"/>
<dbReference type="GO" id="GO:0005507">
    <property type="term" value="F:copper ion binding"/>
    <property type="evidence" value="ECO:0007669"/>
    <property type="project" value="TreeGrafter"/>
</dbReference>
<comment type="catalytic activity">
    <reaction evidence="13">
        <text>adenosine + H2O + H(+) = inosine + NH4(+)</text>
        <dbReference type="Rhea" id="RHEA:24408"/>
        <dbReference type="ChEBI" id="CHEBI:15377"/>
        <dbReference type="ChEBI" id="CHEBI:15378"/>
        <dbReference type="ChEBI" id="CHEBI:16335"/>
        <dbReference type="ChEBI" id="CHEBI:17596"/>
        <dbReference type="ChEBI" id="CHEBI:28938"/>
        <dbReference type="EC" id="3.5.4.4"/>
    </reaction>
    <physiologicalReaction direction="left-to-right" evidence="13">
        <dbReference type="Rhea" id="RHEA:24409"/>
    </physiologicalReaction>
</comment>
<comment type="subunit">
    <text evidence="6">Homodimer.</text>
</comment>
<evidence type="ECO:0000256" key="14">
    <source>
        <dbReference type="ARBA" id="ARBA00048968"/>
    </source>
</evidence>
<evidence type="ECO:0000256" key="11">
    <source>
        <dbReference type="ARBA" id="ARBA00023002"/>
    </source>
</evidence>
<comment type="catalytic activity">
    <reaction evidence="15">
        <text>S-methyl-5'-thioadenosine + phosphate = 5-(methylsulfanyl)-alpha-D-ribose 1-phosphate + adenine</text>
        <dbReference type="Rhea" id="RHEA:11852"/>
        <dbReference type="ChEBI" id="CHEBI:16708"/>
        <dbReference type="ChEBI" id="CHEBI:17509"/>
        <dbReference type="ChEBI" id="CHEBI:43474"/>
        <dbReference type="ChEBI" id="CHEBI:58533"/>
        <dbReference type="EC" id="2.4.2.28"/>
    </reaction>
    <physiologicalReaction direction="left-to-right" evidence="15">
        <dbReference type="Rhea" id="RHEA:11853"/>
    </physiologicalReaction>
</comment>
<evidence type="ECO:0000256" key="9">
    <source>
        <dbReference type="ARBA" id="ARBA00022801"/>
    </source>
</evidence>
<dbReference type="GO" id="GO:0016787">
    <property type="term" value="F:hydrolase activity"/>
    <property type="evidence" value="ECO:0007669"/>
    <property type="project" value="UniProtKB-KW"/>
</dbReference>
<evidence type="ECO:0000256" key="7">
    <source>
        <dbReference type="ARBA" id="ARBA00022679"/>
    </source>
</evidence>
<dbReference type="InterPro" id="IPR011324">
    <property type="entry name" value="Cytotoxic_necrot_fac-like_cat"/>
</dbReference>
<evidence type="ECO:0000256" key="8">
    <source>
        <dbReference type="ARBA" id="ARBA00022723"/>
    </source>
</evidence>
<evidence type="ECO:0000256" key="5">
    <source>
        <dbReference type="ARBA" id="ARBA00007353"/>
    </source>
</evidence>
<comment type="similarity">
    <text evidence="5 16">Belongs to the purine nucleoside phosphorylase YfiH/LACC1 family.</text>
</comment>
<evidence type="ECO:0000256" key="4">
    <source>
        <dbReference type="ARBA" id="ARBA00003215"/>
    </source>
</evidence>
<keyword evidence="19" id="KW-1185">Reference proteome</keyword>
<evidence type="ECO:0000256" key="3">
    <source>
        <dbReference type="ARBA" id="ARBA00001973"/>
    </source>
</evidence>
<evidence type="ECO:0000256" key="15">
    <source>
        <dbReference type="ARBA" id="ARBA00049893"/>
    </source>
</evidence>
<evidence type="ECO:0000256" key="2">
    <source>
        <dbReference type="ARBA" id="ARBA00001947"/>
    </source>
</evidence>
<evidence type="ECO:0000313" key="18">
    <source>
        <dbReference type="EMBL" id="GHH74206.1"/>
    </source>
</evidence>
<dbReference type="Gene3D" id="3.60.140.10">
    <property type="entry name" value="CNF1/YfiH-like putative cysteine hydrolases"/>
    <property type="match status" value="1"/>
</dbReference>
<protein>
    <recommendedName>
        <fullName evidence="16">Purine nucleoside phosphorylase</fullName>
    </recommendedName>
</protein>
<evidence type="ECO:0000256" key="12">
    <source>
        <dbReference type="ARBA" id="ARBA00023008"/>
    </source>
</evidence>
<dbReference type="PANTHER" id="PTHR30616">
    <property type="entry name" value="UNCHARACTERIZED PROTEIN YFIH"/>
    <property type="match status" value="1"/>
</dbReference>